<protein>
    <submittedName>
        <fullName evidence="2">DUF523 and DUF1722 domain-containing protein</fullName>
    </submittedName>
</protein>
<name>A0ABT9HYV9_9GAMM</name>
<evidence type="ECO:0000313" key="2">
    <source>
        <dbReference type="EMBL" id="MDP5136331.1"/>
    </source>
</evidence>
<dbReference type="PANTHER" id="PTHR30087">
    <property type="entry name" value="INNER MEMBRANE PROTEIN"/>
    <property type="match status" value="1"/>
</dbReference>
<dbReference type="PANTHER" id="PTHR30087:SF0">
    <property type="entry name" value="INNER MEMBRANE PROTEIN"/>
    <property type="match status" value="1"/>
</dbReference>
<accession>A0ABT9HYV9</accession>
<keyword evidence="3" id="KW-1185">Reference proteome</keyword>
<feature type="domain" description="DUF1722" evidence="1">
    <location>
        <begin position="190"/>
        <end position="306"/>
    </location>
</feature>
<gene>
    <name evidence="2" type="ORF">ORJ04_10255</name>
</gene>
<dbReference type="InterPro" id="IPR007553">
    <property type="entry name" value="2-thiour_desulf"/>
</dbReference>
<organism evidence="2 3">
    <name type="scientific">Rheinheimera baltica</name>
    <dbReference type="NCBI Taxonomy" id="67576"/>
    <lineage>
        <taxon>Bacteria</taxon>
        <taxon>Pseudomonadati</taxon>
        <taxon>Pseudomonadota</taxon>
        <taxon>Gammaproteobacteria</taxon>
        <taxon>Chromatiales</taxon>
        <taxon>Chromatiaceae</taxon>
        <taxon>Rheinheimera</taxon>
    </lineage>
</organism>
<reference evidence="2 3" key="1">
    <citation type="submission" date="2022-11" db="EMBL/GenBank/DDBJ databases">
        <title>Viruses from the air-sea interface of a natural surface slick.</title>
        <authorList>
            <person name="Rahlff J."/>
            <person name="Holmfeldt K."/>
        </authorList>
    </citation>
    <scope>NUCLEOTIDE SEQUENCE [LARGE SCALE GENOMIC DNA]</scope>
    <source>
        <strain evidence="2 3">SMS4</strain>
    </source>
</reference>
<comment type="caution">
    <text evidence="2">The sequence shown here is derived from an EMBL/GenBank/DDBJ whole genome shotgun (WGS) entry which is preliminary data.</text>
</comment>
<evidence type="ECO:0000259" key="1">
    <source>
        <dbReference type="Pfam" id="PF08349"/>
    </source>
</evidence>
<proteinExistence type="predicted"/>
<dbReference type="Pfam" id="PF08349">
    <property type="entry name" value="DUF1722"/>
    <property type="match status" value="1"/>
</dbReference>
<dbReference type="PIRSF" id="PIRSF037004">
    <property type="entry name" value="UCP037004"/>
    <property type="match status" value="1"/>
</dbReference>
<dbReference type="RefSeq" id="WP_305975659.1">
    <property type="nucleotide sequence ID" value="NZ_JAPJDZ010000022.1"/>
</dbReference>
<dbReference type="InterPro" id="IPR013560">
    <property type="entry name" value="DUF1722"/>
</dbReference>
<evidence type="ECO:0000313" key="3">
    <source>
        <dbReference type="Proteomes" id="UP001231109"/>
    </source>
</evidence>
<dbReference type="Proteomes" id="UP001231109">
    <property type="component" value="Unassembled WGS sequence"/>
</dbReference>
<sequence length="313" mass="35351">MTVKVGISACVLGEKVRYDGGHKASTFCLQQLAPLVEYVPVCPEMAIGMTAPRPAIRLQLDDEHNVHLVQSNNTSIDHTDKMLAFSQKKLPQLAHLSGYVVCAKSPSCGMERVKMFNANGDSLGKVGVGIFTRQLMQVYPWLPVEEDGRLFDPALKENFICRVFSCHDFQQTMCDGFSVGKLVAFHSRYKFLVMAHSPVAYRQLGRLVAQAKLFSPEELQQRYLLELMQALKNIASRKLHSNVLQHLQGFMKNLLTAKAKQELSELIHRYRQGFVPLLAPITLLQHHLSEHPNEYVSAQRYFSPYPENLGLRA</sequence>
<dbReference type="InterPro" id="IPR017087">
    <property type="entry name" value="UCP037004"/>
</dbReference>
<dbReference type="Pfam" id="PF04463">
    <property type="entry name" value="2-thiour_desulf"/>
    <property type="match status" value="1"/>
</dbReference>
<dbReference type="EMBL" id="JAPJDZ010000022">
    <property type="protein sequence ID" value="MDP5136331.1"/>
    <property type="molecule type" value="Genomic_DNA"/>
</dbReference>